<feature type="compositionally biased region" description="Basic and acidic residues" evidence="1">
    <location>
        <begin position="182"/>
        <end position="209"/>
    </location>
</feature>
<evidence type="ECO:0000256" key="1">
    <source>
        <dbReference type="SAM" id="MobiDB-lite"/>
    </source>
</evidence>
<keyword evidence="3" id="KW-1185">Reference proteome</keyword>
<proteinExistence type="predicted"/>
<comment type="caution">
    <text evidence="2">The sequence shown here is derived from an EMBL/GenBank/DDBJ whole genome shotgun (WGS) entry which is preliminary data.</text>
</comment>
<protein>
    <recommendedName>
        <fullName evidence="4">DUF4283 domain-containing protein</fullName>
    </recommendedName>
</protein>
<reference evidence="2 3" key="1">
    <citation type="journal article" date="2023" name="Plants (Basel)">
        <title>Bridging the Gap: Combining Genomics and Transcriptomics Approaches to Understand Stylosanthes scabra, an Orphan Legume from the Brazilian Caatinga.</title>
        <authorList>
            <person name="Ferreira-Neto J.R.C."/>
            <person name="da Silva M.D."/>
            <person name="Binneck E."/>
            <person name="de Melo N.F."/>
            <person name="da Silva R.H."/>
            <person name="de Melo A.L.T.M."/>
            <person name="Pandolfi V."/>
            <person name="Bustamante F.O."/>
            <person name="Brasileiro-Vidal A.C."/>
            <person name="Benko-Iseppon A.M."/>
        </authorList>
    </citation>
    <scope>NUCLEOTIDE SEQUENCE [LARGE SCALE GENOMIC DNA]</scope>
    <source>
        <tissue evidence="2">Leaves</tissue>
    </source>
</reference>
<sequence length="209" mass="23675">MDTSHAHPIEGEVIFVEQVKQDGFVEDSMNFVAKIISDKELRFRTIKDALMGIWGQPKGVNISDVGVNKVLISFQDSSKGFQQWRGGPWNIKAHIVNMHQWIGRKLAMEVEHKKLGHAMKDCEYPTAMSLKDPSSPRYKPGLGVNRAKALSIYDEEDIQQILMQKSVPIKSESDEESEQIEVLEKASKGESGNRKYGDESERIREDDSI</sequence>
<dbReference type="Proteomes" id="UP001341840">
    <property type="component" value="Unassembled WGS sequence"/>
</dbReference>
<evidence type="ECO:0008006" key="4">
    <source>
        <dbReference type="Google" id="ProtNLM"/>
    </source>
</evidence>
<evidence type="ECO:0000313" key="2">
    <source>
        <dbReference type="EMBL" id="MED6172933.1"/>
    </source>
</evidence>
<name>A0ABU6VJU5_9FABA</name>
<feature type="region of interest" description="Disordered" evidence="1">
    <location>
        <begin position="167"/>
        <end position="209"/>
    </location>
</feature>
<dbReference type="EMBL" id="JASCZI010151451">
    <property type="protein sequence ID" value="MED6172933.1"/>
    <property type="molecule type" value="Genomic_DNA"/>
</dbReference>
<accession>A0ABU6VJU5</accession>
<organism evidence="2 3">
    <name type="scientific">Stylosanthes scabra</name>
    <dbReference type="NCBI Taxonomy" id="79078"/>
    <lineage>
        <taxon>Eukaryota</taxon>
        <taxon>Viridiplantae</taxon>
        <taxon>Streptophyta</taxon>
        <taxon>Embryophyta</taxon>
        <taxon>Tracheophyta</taxon>
        <taxon>Spermatophyta</taxon>
        <taxon>Magnoliopsida</taxon>
        <taxon>eudicotyledons</taxon>
        <taxon>Gunneridae</taxon>
        <taxon>Pentapetalae</taxon>
        <taxon>rosids</taxon>
        <taxon>fabids</taxon>
        <taxon>Fabales</taxon>
        <taxon>Fabaceae</taxon>
        <taxon>Papilionoideae</taxon>
        <taxon>50 kb inversion clade</taxon>
        <taxon>dalbergioids sensu lato</taxon>
        <taxon>Dalbergieae</taxon>
        <taxon>Pterocarpus clade</taxon>
        <taxon>Stylosanthes</taxon>
    </lineage>
</organism>
<evidence type="ECO:0000313" key="3">
    <source>
        <dbReference type="Proteomes" id="UP001341840"/>
    </source>
</evidence>
<gene>
    <name evidence="2" type="ORF">PIB30_054520</name>
</gene>